<keyword evidence="3" id="KW-1185">Reference proteome</keyword>
<dbReference type="Proteomes" id="UP000630887">
    <property type="component" value="Unassembled WGS sequence"/>
</dbReference>
<dbReference type="EMBL" id="BONI01000008">
    <property type="protein sequence ID" value="GIG04628.1"/>
    <property type="molecule type" value="Genomic_DNA"/>
</dbReference>
<dbReference type="CDD" id="cd04301">
    <property type="entry name" value="NAT_SF"/>
    <property type="match status" value="1"/>
</dbReference>
<dbReference type="InterPro" id="IPR000182">
    <property type="entry name" value="GNAT_dom"/>
</dbReference>
<dbReference type="RefSeq" id="WP_203689801.1">
    <property type="nucleotide sequence ID" value="NZ_BAAALC010000040.1"/>
</dbReference>
<dbReference type="PROSITE" id="PS51186">
    <property type="entry name" value="GNAT"/>
    <property type="match status" value="1"/>
</dbReference>
<evidence type="ECO:0000313" key="3">
    <source>
        <dbReference type="Proteomes" id="UP000630887"/>
    </source>
</evidence>
<dbReference type="Gene3D" id="3.40.630.30">
    <property type="match status" value="1"/>
</dbReference>
<dbReference type="InterPro" id="IPR016181">
    <property type="entry name" value="Acyl_CoA_acyltransferase"/>
</dbReference>
<organism evidence="2 3">
    <name type="scientific">Catellatospora coxensis</name>
    <dbReference type="NCBI Taxonomy" id="310354"/>
    <lineage>
        <taxon>Bacteria</taxon>
        <taxon>Bacillati</taxon>
        <taxon>Actinomycetota</taxon>
        <taxon>Actinomycetes</taxon>
        <taxon>Micromonosporales</taxon>
        <taxon>Micromonosporaceae</taxon>
        <taxon>Catellatospora</taxon>
    </lineage>
</organism>
<gene>
    <name evidence="2" type="ORF">Cco03nite_13280</name>
</gene>
<dbReference type="PANTHER" id="PTHR43233">
    <property type="entry name" value="FAMILY N-ACETYLTRANSFERASE, PUTATIVE (AFU_ORTHOLOGUE AFUA_6G03350)-RELATED"/>
    <property type="match status" value="1"/>
</dbReference>
<reference evidence="2 3" key="1">
    <citation type="submission" date="2021-01" db="EMBL/GenBank/DDBJ databases">
        <title>Whole genome shotgun sequence of Catellatospora coxensis NBRC 107359.</title>
        <authorList>
            <person name="Komaki H."/>
            <person name="Tamura T."/>
        </authorList>
    </citation>
    <scope>NUCLEOTIDE SEQUENCE [LARGE SCALE GENOMIC DNA]</scope>
    <source>
        <strain evidence="2 3">NBRC 107359</strain>
    </source>
</reference>
<dbReference type="SUPFAM" id="SSF55729">
    <property type="entry name" value="Acyl-CoA N-acyltransferases (Nat)"/>
    <property type="match status" value="1"/>
</dbReference>
<protein>
    <submittedName>
        <fullName evidence="2">N-acetyltransferase</fullName>
    </submittedName>
</protein>
<accession>A0A8J3KL71</accession>
<proteinExistence type="predicted"/>
<dbReference type="GO" id="GO:0016747">
    <property type="term" value="F:acyltransferase activity, transferring groups other than amino-acyl groups"/>
    <property type="evidence" value="ECO:0007669"/>
    <property type="project" value="InterPro"/>
</dbReference>
<comment type="caution">
    <text evidence="2">The sequence shown here is derived from an EMBL/GenBank/DDBJ whole genome shotgun (WGS) entry which is preliminary data.</text>
</comment>
<dbReference type="InterPro" id="IPR053144">
    <property type="entry name" value="Acetyltransferase_Butenolide"/>
</dbReference>
<evidence type="ECO:0000313" key="2">
    <source>
        <dbReference type="EMBL" id="GIG04628.1"/>
    </source>
</evidence>
<dbReference type="PANTHER" id="PTHR43233:SF1">
    <property type="entry name" value="FAMILY N-ACETYLTRANSFERASE, PUTATIVE (AFU_ORTHOLOGUE AFUA_6G03350)-RELATED"/>
    <property type="match status" value="1"/>
</dbReference>
<dbReference type="AlphaFoldDB" id="A0A8J3KL71"/>
<evidence type="ECO:0000259" key="1">
    <source>
        <dbReference type="PROSITE" id="PS51186"/>
    </source>
</evidence>
<feature type="domain" description="N-acetyltransferase" evidence="1">
    <location>
        <begin position="12"/>
        <end position="143"/>
    </location>
</feature>
<dbReference type="Pfam" id="PF00583">
    <property type="entry name" value="Acetyltransf_1"/>
    <property type="match status" value="1"/>
</dbReference>
<name>A0A8J3KL71_9ACTN</name>
<sequence>MSTRTNAAGFVLDTDPARLDLDTVERWLATESYWANGRERAVIERSLAGSTVYGIYAPDGTQVGLLRVVTDGATFAWLCDVFIEAAYRGQGLARWAVAAVRDDVLALGVYRIILATADAHGVYAEAGFTPLAEPDRWMQLTTRVIGRPDVPFTAAAPA</sequence>